<dbReference type="GO" id="GO:0003677">
    <property type="term" value="F:DNA binding"/>
    <property type="evidence" value="ECO:0007669"/>
    <property type="project" value="UniProtKB-KW"/>
</dbReference>
<sequence>MLKEYAEGYFIGGHKKRHTKASVQELNNCFSQAFKDALNEEIIERDPTWNAPIYEKKPTKKEEVKFMSLTEYKKLKLCSTCKNELSYLAIFILIVAGGRFVEVQNYNVTI</sequence>
<dbReference type="PATRIC" id="fig|176280.10.peg.1433"/>
<protein>
    <submittedName>
        <fullName evidence="2">Integrase</fullName>
    </submittedName>
</protein>
<dbReference type="AlphaFoldDB" id="A0A0H2VH71"/>
<dbReference type="eggNOG" id="COG0582">
    <property type="taxonomic scope" value="Bacteria"/>
</dbReference>
<dbReference type="InterPro" id="IPR010998">
    <property type="entry name" value="Integrase_recombinase_N"/>
</dbReference>
<reference evidence="2 3" key="1">
    <citation type="journal article" date="2003" name="Mol. Microbiol.">
        <title>Genome-based analysis of virulence genes in a non-biofilm-forming Staphylococcus epidermidis strain (ATCC 12228).</title>
        <authorList>
            <person name="Zhang Y.Q."/>
            <person name="Ren S.X."/>
            <person name="Li H.L."/>
            <person name="Wang Y.X."/>
            <person name="Fu G."/>
            <person name="Yang J."/>
            <person name="Qin Z.Q."/>
            <person name="Miao Y.G."/>
            <person name="Wang W.Y."/>
            <person name="Chen R.S."/>
            <person name="Shen Y."/>
            <person name="Chen Z."/>
            <person name="Yuan Z.H."/>
            <person name="Zhao G.P."/>
            <person name="Qu D."/>
            <person name="Danchin A."/>
            <person name="Wen Y.M."/>
        </authorList>
    </citation>
    <scope>NUCLEOTIDE SEQUENCE [LARGE SCALE GENOMIC DNA]</scope>
    <source>
        <strain evidence="3">ATCC 12228 / FDA PCI 1200</strain>
    </source>
</reference>
<gene>
    <name evidence="2" type="ordered locus">SE_1467</name>
</gene>
<evidence type="ECO:0000256" key="1">
    <source>
        <dbReference type="ARBA" id="ARBA00023125"/>
    </source>
</evidence>
<dbReference type="InterPro" id="IPR011010">
    <property type="entry name" value="DNA_brk_join_enz"/>
</dbReference>
<dbReference type="Gene3D" id="1.10.150.130">
    <property type="match status" value="1"/>
</dbReference>
<dbReference type="SUPFAM" id="SSF56349">
    <property type="entry name" value="DNA breaking-rejoining enzymes"/>
    <property type="match status" value="1"/>
</dbReference>
<dbReference type="KEGG" id="sep:SE_1467"/>
<dbReference type="EMBL" id="AE015929">
    <property type="protein sequence ID" value="AAO05066.1"/>
    <property type="molecule type" value="Genomic_DNA"/>
</dbReference>
<accession>A0A0H2VH71</accession>
<name>A0A0H2VH71_STAES</name>
<dbReference type="OrthoDB" id="9803188at2"/>
<evidence type="ECO:0000313" key="2">
    <source>
        <dbReference type="EMBL" id="AAO05066.1"/>
    </source>
</evidence>
<organism evidence="2 3">
    <name type="scientific">Staphylococcus epidermidis (strain ATCC 12228 / FDA PCI 1200)</name>
    <dbReference type="NCBI Taxonomy" id="176280"/>
    <lineage>
        <taxon>Bacteria</taxon>
        <taxon>Bacillati</taxon>
        <taxon>Bacillota</taxon>
        <taxon>Bacilli</taxon>
        <taxon>Bacillales</taxon>
        <taxon>Staphylococcaceae</taxon>
        <taxon>Staphylococcus</taxon>
    </lineage>
</organism>
<keyword evidence="1" id="KW-0238">DNA-binding</keyword>
<proteinExistence type="predicted"/>
<dbReference type="HOGENOM" id="CLU_2169518_0_0_9"/>
<evidence type="ECO:0000313" key="3">
    <source>
        <dbReference type="Proteomes" id="UP000001411"/>
    </source>
</evidence>
<dbReference type="Proteomes" id="UP000001411">
    <property type="component" value="Chromosome"/>
</dbReference>